<feature type="compositionally biased region" description="Basic and acidic residues" evidence="6">
    <location>
        <begin position="261"/>
        <end position="273"/>
    </location>
</feature>
<evidence type="ECO:0000256" key="3">
    <source>
        <dbReference type="ARBA" id="ARBA00023125"/>
    </source>
</evidence>
<dbReference type="CDD" id="cd10017">
    <property type="entry name" value="B3_DNA"/>
    <property type="match status" value="1"/>
</dbReference>
<reference evidence="8 11" key="2">
    <citation type="journal article" date="2014" name="BMC Genomics">
        <title>An improved genome release (version Mt4.0) for the model legume Medicago truncatula.</title>
        <authorList>
            <person name="Tang H."/>
            <person name="Krishnakumar V."/>
            <person name="Bidwell S."/>
            <person name="Rosen B."/>
            <person name="Chan A."/>
            <person name="Zhou S."/>
            <person name="Gentzbittel L."/>
            <person name="Childs K.L."/>
            <person name="Yandell M."/>
            <person name="Gundlach H."/>
            <person name="Mayer K.F."/>
            <person name="Schwartz D.C."/>
            <person name="Town C.D."/>
        </authorList>
    </citation>
    <scope>GENOME REANNOTATION</scope>
    <source>
        <strain evidence="10 11">cv. Jemalong A17</strain>
    </source>
</reference>
<keyword evidence="2" id="KW-0805">Transcription regulation</keyword>
<dbReference type="Gene3D" id="2.40.330.10">
    <property type="entry name" value="DNA-binding pseudobarrel domain"/>
    <property type="match status" value="1"/>
</dbReference>
<dbReference type="GO" id="GO:0003677">
    <property type="term" value="F:DNA binding"/>
    <property type="evidence" value="ECO:0007669"/>
    <property type="project" value="UniProtKB-KW"/>
</dbReference>
<accession>G7IMD4</accession>
<feature type="compositionally biased region" description="Basic and acidic residues" evidence="6">
    <location>
        <begin position="319"/>
        <end position="330"/>
    </location>
</feature>
<dbReference type="PaxDb" id="3880-AES68049"/>
<dbReference type="KEGG" id="mtr:11431557"/>
<evidence type="ECO:0000256" key="2">
    <source>
        <dbReference type="ARBA" id="ARBA00023015"/>
    </source>
</evidence>
<keyword evidence="5" id="KW-0539">Nucleus</keyword>
<feature type="compositionally biased region" description="Basic residues" evidence="6">
    <location>
        <begin position="398"/>
        <end position="410"/>
    </location>
</feature>
<feature type="region of interest" description="Disordered" evidence="6">
    <location>
        <begin position="385"/>
        <end position="410"/>
    </location>
</feature>
<dbReference type="EMBL" id="PSQE01000002">
    <property type="protein sequence ID" value="RHN76438.1"/>
    <property type="molecule type" value="Genomic_DNA"/>
</dbReference>
<gene>
    <name evidence="10" type="primary">11431557</name>
    <name evidence="8" type="ordered locus">MTR_2g102450</name>
    <name evidence="9" type="ORF">MtrunA17_Chr2g0332121</name>
</gene>
<dbReference type="AlphaFoldDB" id="G7IMD4"/>
<keyword evidence="11" id="KW-1185">Reference proteome</keyword>
<evidence type="ECO:0000313" key="8">
    <source>
        <dbReference type="EMBL" id="AES68049.2"/>
    </source>
</evidence>
<feature type="compositionally biased region" description="Basic and acidic residues" evidence="6">
    <location>
        <begin position="385"/>
        <end position="397"/>
    </location>
</feature>
<evidence type="ECO:0000256" key="1">
    <source>
        <dbReference type="ARBA" id="ARBA00004123"/>
    </source>
</evidence>
<name>G7IMD4_MEDTR</name>
<feature type="domain" description="TF-B3" evidence="7">
    <location>
        <begin position="142"/>
        <end position="233"/>
    </location>
</feature>
<dbReference type="PROSITE" id="PS50863">
    <property type="entry name" value="B3"/>
    <property type="match status" value="1"/>
</dbReference>
<evidence type="ECO:0000259" key="7">
    <source>
        <dbReference type="PROSITE" id="PS50863"/>
    </source>
</evidence>
<dbReference type="HOGENOM" id="CLU_058918_0_0_1"/>
<dbReference type="STRING" id="3880.G7IMD4"/>
<dbReference type="Proteomes" id="UP000002051">
    <property type="component" value="Chromosome 2"/>
</dbReference>
<evidence type="ECO:0000313" key="11">
    <source>
        <dbReference type="Proteomes" id="UP000002051"/>
    </source>
</evidence>
<reference evidence="10" key="3">
    <citation type="submission" date="2015-04" db="UniProtKB">
        <authorList>
            <consortium name="EnsemblPlants"/>
        </authorList>
    </citation>
    <scope>IDENTIFICATION</scope>
    <source>
        <strain evidence="10">cv. Jemalong A17</strain>
    </source>
</reference>
<dbReference type="GO" id="GO:0005634">
    <property type="term" value="C:nucleus"/>
    <property type="evidence" value="ECO:0007669"/>
    <property type="project" value="UniProtKB-SubCell"/>
</dbReference>
<dbReference type="OrthoDB" id="1909330at2759"/>
<reference evidence="9" key="4">
    <citation type="journal article" date="2018" name="Nat. Plants">
        <title>Whole-genome landscape of Medicago truncatula symbiotic genes.</title>
        <authorList>
            <person name="Pecrix Y."/>
            <person name="Gamas P."/>
            <person name="Carrere S."/>
        </authorList>
    </citation>
    <scope>NUCLEOTIDE SEQUENCE</scope>
    <source>
        <tissue evidence="9">Leaves</tissue>
    </source>
</reference>
<evidence type="ECO:0000256" key="4">
    <source>
        <dbReference type="ARBA" id="ARBA00023163"/>
    </source>
</evidence>
<dbReference type="Gramene" id="rna12764">
    <property type="protein sequence ID" value="RHN76438.1"/>
    <property type="gene ID" value="gene12764"/>
</dbReference>
<dbReference type="EMBL" id="CM001218">
    <property type="protein sequence ID" value="AES68049.2"/>
    <property type="molecule type" value="Genomic_DNA"/>
</dbReference>
<proteinExistence type="predicted"/>
<dbReference type="Pfam" id="PF02362">
    <property type="entry name" value="B3"/>
    <property type="match status" value="1"/>
</dbReference>
<dbReference type="InterPro" id="IPR015300">
    <property type="entry name" value="DNA-bd_pseudobarrel_sf"/>
</dbReference>
<sequence length="410" mass="46488">MAKGCSTTSNNYEAAREQRLVENKKRFEDLGISKISKTLTEIASPAKKSTNRLFRPKSKTNVVLEPRRSSRARNSVPSYAEEFGTDLPQLRRRARSSSSWGSYAYAARPLDEIKVATAQERKRAWDAAEALQINLQSSNPIFIKSMLRSHVYSCFWLGLPSRFCVEHLPKTDYTMVLEDEKGLEYDAVYLARKTGLSGGWRGFALEHKLDDGDAVVFELVEAARFKVYIVRAFENIDEEEEKEESDALVEDGNMCTSKTIKKSETVKPKEATKKTRMQKVSKVPTHEPKSETVKSEETSRTTRSSHKKQKISDVSTAIEPKEDAHLETVKPEAATKLPNKKRKAKEGDVSKKILLEDNAKAMKTDSERKEEPVEDVDVELKKVKLDDKASKPAAEKPRKIRAPKFFRKRG</sequence>
<dbReference type="SUPFAM" id="SSF101936">
    <property type="entry name" value="DNA-binding pseudobarrel domain"/>
    <property type="match status" value="1"/>
</dbReference>
<dbReference type="PANTHER" id="PTHR31391">
    <property type="entry name" value="B3 DOMAIN-CONTAINING PROTEIN OS11G0197600-RELATED"/>
    <property type="match status" value="1"/>
</dbReference>
<dbReference type="InterPro" id="IPR003340">
    <property type="entry name" value="B3_DNA-bd"/>
</dbReference>
<keyword evidence="3 8" id="KW-0238">DNA-binding</keyword>
<organism evidence="8 11">
    <name type="scientific">Medicago truncatula</name>
    <name type="common">Barrel medic</name>
    <name type="synonym">Medicago tribuloides</name>
    <dbReference type="NCBI Taxonomy" id="3880"/>
    <lineage>
        <taxon>Eukaryota</taxon>
        <taxon>Viridiplantae</taxon>
        <taxon>Streptophyta</taxon>
        <taxon>Embryophyta</taxon>
        <taxon>Tracheophyta</taxon>
        <taxon>Spermatophyta</taxon>
        <taxon>Magnoliopsida</taxon>
        <taxon>eudicotyledons</taxon>
        <taxon>Gunneridae</taxon>
        <taxon>Pentapetalae</taxon>
        <taxon>rosids</taxon>
        <taxon>fabids</taxon>
        <taxon>Fabales</taxon>
        <taxon>Fabaceae</taxon>
        <taxon>Papilionoideae</taxon>
        <taxon>50 kb inversion clade</taxon>
        <taxon>NPAAA clade</taxon>
        <taxon>Hologalegina</taxon>
        <taxon>IRL clade</taxon>
        <taxon>Trifolieae</taxon>
        <taxon>Medicago</taxon>
    </lineage>
</organism>
<reference evidence="8 11" key="1">
    <citation type="journal article" date="2011" name="Nature">
        <title>The Medicago genome provides insight into the evolution of rhizobial symbioses.</title>
        <authorList>
            <person name="Young N.D."/>
            <person name="Debelle F."/>
            <person name="Oldroyd G.E."/>
            <person name="Geurts R."/>
            <person name="Cannon S.B."/>
            <person name="Udvardi M.K."/>
            <person name="Benedito V.A."/>
            <person name="Mayer K.F."/>
            <person name="Gouzy J."/>
            <person name="Schoof H."/>
            <person name="Van de Peer Y."/>
            <person name="Proost S."/>
            <person name="Cook D.R."/>
            <person name="Meyers B.C."/>
            <person name="Spannagl M."/>
            <person name="Cheung F."/>
            <person name="De Mita S."/>
            <person name="Krishnakumar V."/>
            <person name="Gundlach H."/>
            <person name="Zhou S."/>
            <person name="Mudge J."/>
            <person name="Bharti A.K."/>
            <person name="Murray J.D."/>
            <person name="Naoumkina M.A."/>
            <person name="Rosen B."/>
            <person name="Silverstein K.A."/>
            <person name="Tang H."/>
            <person name="Rombauts S."/>
            <person name="Zhao P.X."/>
            <person name="Zhou P."/>
            <person name="Barbe V."/>
            <person name="Bardou P."/>
            <person name="Bechner M."/>
            <person name="Bellec A."/>
            <person name="Berger A."/>
            <person name="Berges H."/>
            <person name="Bidwell S."/>
            <person name="Bisseling T."/>
            <person name="Choisne N."/>
            <person name="Couloux A."/>
            <person name="Denny R."/>
            <person name="Deshpande S."/>
            <person name="Dai X."/>
            <person name="Doyle J.J."/>
            <person name="Dudez A.M."/>
            <person name="Farmer A.D."/>
            <person name="Fouteau S."/>
            <person name="Franken C."/>
            <person name="Gibelin C."/>
            <person name="Gish J."/>
            <person name="Goldstein S."/>
            <person name="Gonzalez A.J."/>
            <person name="Green P.J."/>
            <person name="Hallab A."/>
            <person name="Hartog M."/>
            <person name="Hua A."/>
            <person name="Humphray S.J."/>
            <person name="Jeong D.H."/>
            <person name="Jing Y."/>
            <person name="Jocker A."/>
            <person name="Kenton S.M."/>
            <person name="Kim D.J."/>
            <person name="Klee K."/>
            <person name="Lai H."/>
            <person name="Lang C."/>
            <person name="Lin S."/>
            <person name="Macmil S.L."/>
            <person name="Magdelenat G."/>
            <person name="Matthews L."/>
            <person name="McCorrison J."/>
            <person name="Monaghan E.L."/>
            <person name="Mun J.H."/>
            <person name="Najar F.Z."/>
            <person name="Nicholson C."/>
            <person name="Noirot C."/>
            <person name="O'Bleness M."/>
            <person name="Paule C.R."/>
            <person name="Poulain J."/>
            <person name="Prion F."/>
            <person name="Qin B."/>
            <person name="Qu C."/>
            <person name="Retzel E.F."/>
            <person name="Riddle C."/>
            <person name="Sallet E."/>
            <person name="Samain S."/>
            <person name="Samson N."/>
            <person name="Sanders I."/>
            <person name="Saurat O."/>
            <person name="Scarpelli C."/>
            <person name="Schiex T."/>
            <person name="Segurens B."/>
            <person name="Severin A.J."/>
            <person name="Sherrier D.J."/>
            <person name="Shi R."/>
            <person name="Sims S."/>
            <person name="Singer S.R."/>
            <person name="Sinharoy S."/>
            <person name="Sterck L."/>
            <person name="Viollet A."/>
            <person name="Wang B.B."/>
            <person name="Wang K."/>
            <person name="Wang M."/>
            <person name="Wang X."/>
            <person name="Warfsmann J."/>
            <person name="Weissenbach J."/>
            <person name="White D.D."/>
            <person name="White J.D."/>
            <person name="Wiley G.B."/>
            <person name="Wincker P."/>
            <person name="Xing Y."/>
            <person name="Yang L."/>
            <person name="Yao Z."/>
            <person name="Ying F."/>
            <person name="Zhai J."/>
            <person name="Zhou L."/>
            <person name="Zuber A."/>
            <person name="Denarie J."/>
            <person name="Dixon R.A."/>
            <person name="May G.D."/>
            <person name="Schwartz D.C."/>
            <person name="Rogers J."/>
            <person name="Quetier F."/>
            <person name="Town C.D."/>
            <person name="Roe B.A."/>
        </authorList>
    </citation>
    <scope>NUCLEOTIDE SEQUENCE [LARGE SCALE GENOMIC DNA]</scope>
    <source>
        <strain evidence="8">A17</strain>
        <strain evidence="10 11">cv. Jemalong A17</strain>
    </source>
</reference>
<evidence type="ECO:0000313" key="9">
    <source>
        <dbReference type="EMBL" id="RHN76438.1"/>
    </source>
</evidence>
<feature type="region of interest" description="Disordered" evidence="6">
    <location>
        <begin position="260"/>
        <end position="351"/>
    </location>
</feature>
<evidence type="ECO:0000256" key="6">
    <source>
        <dbReference type="SAM" id="MobiDB-lite"/>
    </source>
</evidence>
<dbReference type="InterPro" id="IPR044837">
    <property type="entry name" value="REM16-like"/>
</dbReference>
<protein>
    <submittedName>
        <fullName evidence="8">B3 DNA-binding domain protein</fullName>
    </submittedName>
    <submittedName>
        <fullName evidence="9">Putative transcription factor B3-Domain family</fullName>
    </submittedName>
</protein>
<dbReference type="ExpressionAtlas" id="G7IMD4">
    <property type="expression patterns" value="differential"/>
</dbReference>
<dbReference type="SMART" id="SM01019">
    <property type="entry name" value="B3"/>
    <property type="match status" value="1"/>
</dbReference>
<dbReference type="PANTHER" id="PTHR31391:SF3">
    <property type="entry name" value="B3 DOMAIN-CONTAINING PROTEIN OS05G0481400"/>
    <property type="match status" value="1"/>
</dbReference>
<feature type="compositionally biased region" description="Basic and acidic residues" evidence="6">
    <location>
        <begin position="284"/>
        <end position="300"/>
    </location>
</feature>
<dbReference type="EnsemblPlants" id="AES68049">
    <property type="protein sequence ID" value="AES68049"/>
    <property type="gene ID" value="MTR_2g102450"/>
</dbReference>
<evidence type="ECO:0000313" key="10">
    <source>
        <dbReference type="EnsemblPlants" id="AES68049"/>
    </source>
</evidence>
<evidence type="ECO:0000256" key="5">
    <source>
        <dbReference type="ARBA" id="ARBA00023242"/>
    </source>
</evidence>
<dbReference type="eggNOG" id="KOG1216">
    <property type="taxonomic scope" value="Eukaryota"/>
</dbReference>
<keyword evidence="4" id="KW-0804">Transcription</keyword>
<comment type="subcellular location">
    <subcellularLocation>
        <location evidence="1">Nucleus</location>
    </subcellularLocation>
</comment>
<accession>A0A0C3V9K5</accession>
<dbReference type="Proteomes" id="UP000265566">
    <property type="component" value="Chromosome 2"/>
</dbReference>